<dbReference type="PANTHER" id="PTHR13126">
    <property type="entry name" value="CHAPERONE ATP11"/>
    <property type="match status" value="1"/>
</dbReference>
<evidence type="ECO:0000256" key="3">
    <source>
        <dbReference type="ARBA" id="ARBA00022946"/>
    </source>
</evidence>
<dbReference type="EMBL" id="JAKWFO010000005">
    <property type="protein sequence ID" value="KAI9636777.1"/>
    <property type="molecule type" value="Genomic_DNA"/>
</dbReference>
<dbReference type="Proteomes" id="UP001164286">
    <property type="component" value="Unassembled WGS sequence"/>
</dbReference>
<comment type="similarity">
    <text evidence="2">Belongs to the ATP11 family.</text>
</comment>
<protein>
    <submittedName>
        <fullName evidence="6">ATP11 protein-domain-containing protein</fullName>
    </submittedName>
</protein>
<dbReference type="PANTHER" id="PTHR13126:SF0">
    <property type="entry name" value="ATP SYNTHASE MITOCHONDRIAL F1 COMPLEX ASSEMBLY FACTOR 1"/>
    <property type="match status" value="1"/>
</dbReference>
<dbReference type="Pfam" id="PF06644">
    <property type="entry name" value="ATP11"/>
    <property type="match status" value="1"/>
</dbReference>
<feature type="region of interest" description="Disordered" evidence="5">
    <location>
        <begin position="111"/>
        <end position="137"/>
    </location>
</feature>
<keyword evidence="7" id="KW-1185">Reference proteome</keyword>
<dbReference type="RefSeq" id="XP_052946554.1">
    <property type="nucleotide sequence ID" value="XM_053088811.1"/>
</dbReference>
<dbReference type="GO" id="GO:0005739">
    <property type="term" value="C:mitochondrion"/>
    <property type="evidence" value="ECO:0007669"/>
    <property type="project" value="UniProtKB-SubCell"/>
</dbReference>
<accession>A0AA38LTD4</accession>
<sequence length="385" mass="42844">MSIRALTSRELSALRRFAARAGPSTARLAFRAFSASRCRSDIASELEKQLNPRELIEKKRKLYEEKYGDKLKKRVEQAGVSDLEALKVKVMAPSVRSALKAGRIPPQVVQQVEQQHKASASYSDSVDRSRPARTVKPEEANKLGIKPLSSILNLPLLHLTPHTSDAISKIWTAYHTAHPSLSGSFLSASLSSSTYTSMISLAQENPFFVLPLPRDAAESADGKVRTDEYEMFYLQWLFHPTPSTAPPTPGSDQTPLPPTTSIIFTPLEEYKRAGEWASPFLVLSHYPDLAQSHDVVLMRGEITAQSATGPPGSLVNPGWLLSQQQAQLLALALQRFYCANVIPRNETAKASLEREQRKTALREFRTKPEEWDWTKLVDMSYGGMV</sequence>
<proteinExistence type="inferred from homology"/>
<evidence type="ECO:0000256" key="4">
    <source>
        <dbReference type="ARBA" id="ARBA00023128"/>
    </source>
</evidence>
<evidence type="ECO:0000256" key="1">
    <source>
        <dbReference type="ARBA" id="ARBA00004173"/>
    </source>
</evidence>
<organism evidence="6 7">
    <name type="scientific">Dioszegia hungarica</name>
    <dbReference type="NCBI Taxonomy" id="4972"/>
    <lineage>
        <taxon>Eukaryota</taxon>
        <taxon>Fungi</taxon>
        <taxon>Dikarya</taxon>
        <taxon>Basidiomycota</taxon>
        <taxon>Agaricomycotina</taxon>
        <taxon>Tremellomycetes</taxon>
        <taxon>Tremellales</taxon>
        <taxon>Bulleribasidiaceae</taxon>
        <taxon>Dioszegia</taxon>
    </lineage>
</organism>
<evidence type="ECO:0000313" key="6">
    <source>
        <dbReference type="EMBL" id="KAI9636777.1"/>
    </source>
</evidence>
<comment type="caution">
    <text evidence="6">The sequence shown here is derived from an EMBL/GenBank/DDBJ whole genome shotgun (WGS) entry which is preliminary data.</text>
</comment>
<evidence type="ECO:0000313" key="7">
    <source>
        <dbReference type="Proteomes" id="UP001164286"/>
    </source>
</evidence>
<dbReference type="InterPro" id="IPR010591">
    <property type="entry name" value="ATP11"/>
</dbReference>
<feature type="compositionally biased region" description="Basic and acidic residues" evidence="5">
    <location>
        <begin position="125"/>
        <end position="137"/>
    </location>
</feature>
<keyword evidence="4" id="KW-0496">Mitochondrion</keyword>
<name>A0AA38LTD4_9TREE</name>
<dbReference type="AlphaFoldDB" id="A0AA38LTD4"/>
<evidence type="ECO:0000256" key="2">
    <source>
        <dbReference type="ARBA" id="ARBA00009116"/>
    </source>
</evidence>
<dbReference type="GeneID" id="77728016"/>
<reference evidence="6" key="1">
    <citation type="journal article" date="2022" name="G3 (Bethesda)">
        <title>High quality genome of the basidiomycete yeast Dioszegia hungarica PDD-24b-2 isolated from cloud water.</title>
        <authorList>
            <person name="Jarrige D."/>
            <person name="Haridas S."/>
            <person name="Bleykasten-Grosshans C."/>
            <person name="Joly M."/>
            <person name="Nadalig T."/>
            <person name="Sancelme M."/>
            <person name="Vuilleumier S."/>
            <person name="Grigoriev I.V."/>
            <person name="Amato P."/>
            <person name="Bringel F."/>
        </authorList>
    </citation>
    <scope>NUCLEOTIDE SEQUENCE</scope>
    <source>
        <strain evidence="6">PDD-24b-2</strain>
    </source>
</reference>
<comment type="subcellular location">
    <subcellularLocation>
        <location evidence="1">Mitochondrion</location>
    </subcellularLocation>
</comment>
<evidence type="ECO:0000256" key="5">
    <source>
        <dbReference type="SAM" id="MobiDB-lite"/>
    </source>
</evidence>
<dbReference type="GO" id="GO:0033615">
    <property type="term" value="P:mitochondrial proton-transporting ATP synthase complex assembly"/>
    <property type="evidence" value="ECO:0007669"/>
    <property type="project" value="TreeGrafter"/>
</dbReference>
<keyword evidence="3" id="KW-0809">Transit peptide</keyword>
<gene>
    <name evidence="6" type="ORF">MKK02DRAFT_33892</name>
</gene>